<proteinExistence type="predicted"/>
<dbReference type="CDD" id="cd01561">
    <property type="entry name" value="CBS_like"/>
    <property type="match status" value="1"/>
</dbReference>
<comment type="cofactor">
    <cofactor evidence="1">
        <name>pyridoxal 5'-phosphate</name>
        <dbReference type="ChEBI" id="CHEBI:597326"/>
    </cofactor>
</comment>
<dbReference type="InterPro" id="IPR013751">
    <property type="entry name" value="ACP_syn_III_N"/>
</dbReference>
<evidence type="ECO:0000259" key="4">
    <source>
        <dbReference type="Pfam" id="PF00291"/>
    </source>
</evidence>
<dbReference type="Pfam" id="PF00291">
    <property type="entry name" value="PALP"/>
    <property type="match status" value="1"/>
</dbReference>
<protein>
    <submittedName>
        <fullName evidence="6">Pyridoxal-phosphate dependent enzyme</fullName>
    </submittedName>
</protein>
<evidence type="ECO:0000313" key="7">
    <source>
        <dbReference type="Proteomes" id="UP001348641"/>
    </source>
</evidence>
<accession>A0ABU7L0S7</accession>
<feature type="compositionally biased region" description="Basic and acidic residues" evidence="3">
    <location>
        <begin position="301"/>
        <end position="328"/>
    </location>
</feature>
<dbReference type="Gene3D" id="3.40.50.1100">
    <property type="match status" value="2"/>
</dbReference>
<evidence type="ECO:0000259" key="5">
    <source>
        <dbReference type="Pfam" id="PF08545"/>
    </source>
</evidence>
<dbReference type="SUPFAM" id="SSF53686">
    <property type="entry name" value="Tryptophan synthase beta subunit-like PLP-dependent enzymes"/>
    <property type="match status" value="1"/>
</dbReference>
<dbReference type="PROSITE" id="PS00901">
    <property type="entry name" value="CYS_SYNTHASE"/>
    <property type="match status" value="1"/>
</dbReference>
<feature type="region of interest" description="Disordered" evidence="3">
    <location>
        <begin position="301"/>
        <end position="344"/>
    </location>
</feature>
<dbReference type="InterPro" id="IPR050214">
    <property type="entry name" value="Cys_Synth/Cystath_Beta-Synth"/>
</dbReference>
<sequence>MPIVSAPHELLESDVYVDLTSVTGREIYLKCEGFNFGGSVKLRTAAAMVAAAEKDGLLRPDTVLVESSSGNLGVALSVVAASKGLVFTCVTDRRCNPHTLRLMRALGTDVVVVDVPDPVGGLLGARKERVRQMCRGDDRYLWLNQYENPANWTAHYETTAVEIAGRFPDLDVLFVGAGTGGTLVGCARYFREHAPRVRVVAVDAQGSANFGGEPGPRLIPGLGSSTPAPALELASVDDVVHVPEREAIRTCRALSARGFLFGGSTGTVVGGALDWLARHDPEHRLRSVAVAPDLGDRYLERLQRPVGRQELRGRDPPAPRRGFHDAARQGEPVNPQGPDVYAVPLTSRLGTPVHVRDLDDPRVRENLGALEEQGIREVRVSSDTTLEMAVAVTPGAPGSEQPDVTYEAVVVCNDTDEGTTPSEWAQEFRAAAKLPSTPVLVVSGDACSNFSSGTDVARGLIASGQAVSVLLVTVDRIVSGTRHPPISMTVFSDGAASCLITREPGPEASFQLLGSATERWLPREKEWSGLADARVTLTAMRTATRRVARHAEEGFRYLVTPNFGSATRTMLAMAAAMPRTEPYPGLVSTVGHCFSSDVPINLADLAESCRIDDGDAVLACTSSRGSLAAMALRFRGPSGR</sequence>
<evidence type="ECO:0000256" key="1">
    <source>
        <dbReference type="ARBA" id="ARBA00001933"/>
    </source>
</evidence>
<organism evidence="6 7">
    <name type="scientific">Nocardiopsis tropica</name>
    <dbReference type="NCBI Taxonomy" id="109330"/>
    <lineage>
        <taxon>Bacteria</taxon>
        <taxon>Bacillati</taxon>
        <taxon>Actinomycetota</taxon>
        <taxon>Actinomycetes</taxon>
        <taxon>Streptosporangiales</taxon>
        <taxon>Nocardiopsidaceae</taxon>
        <taxon>Nocardiopsis</taxon>
    </lineage>
</organism>
<evidence type="ECO:0000313" key="6">
    <source>
        <dbReference type="EMBL" id="MEE2055151.1"/>
    </source>
</evidence>
<dbReference type="SUPFAM" id="SSF53901">
    <property type="entry name" value="Thiolase-like"/>
    <property type="match status" value="1"/>
</dbReference>
<dbReference type="InterPro" id="IPR016039">
    <property type="entry name" value="Thiolase-like"/>
</dbReference>
<feature type="domain" description="Tryptophan synthase beta chain-like PALP" evidence="4">
    <location>
        <begin position="22"/>
        <end position="289"/>
    </location>
</feature>
<dbReference type="InterPro" id="IPR001216">
    <property type="entry name" value="P-phosphate_BS"/>
</dbReference>
<evidence type="ECO:0000256" key="3">
    <source>
        <dbReference type="SAM" id="MobiDB-lite"/>
    </source>
</evidence>
<dbReference type="EMBL" id="JAUUCC010000153">
    <property type="protein sequence ID" value="MEE2055151.1"/>
    <property type="molecule type" value="Genomic_DNA"/>
</dbReference>
<dbReference type="Pfam" id="PF08545">
    <property type="entry name" value="ACP_syn_III"/>
    <property type="match status" value="1"/>
</dbReference>
<comment type="caution">
    <text evidence="6">The sequence shown here is derived from an EMBL/GenBank/DDBJ whole genome shotgun (WGS) entry which is preliminary data.</text>
</comment>
<gene>
    <name evidence="6" type="ORF">Q8A49_32095</name>
</gene>
<dbReference type="PANTHER" id="PTHR10314">
    <property type="entry name" value="CYSTATHIONINE BETA-SYNTHASE"/>
    <property type="match status" value="1"/>
</dbReference>
<feature type="domain" description="Beta-ketoacyl-[acyl-carrier-protein] synthase III N-terminal" evidence="5">
    <location>
        <begin position="445"/>
        <end position="509"/>
    </location>
</feature>
<dbReference type="Gene3D" id="3.40.47.10">
    <property type="match status" value="2"/>
</dbReference>
<dbReference type="Proteomes" id="UP001348641">
    <property type="component" value="Unassembled WGS sequence"/>
</dbReference>
<name>A0ABU7L0S7_9ACTN</name>
<evidence type="ECO:0000256" key="2">
    <source>
        <dbReference type="ARBA" id="ARBA00022898"/>
    </source>
</evidence>
<keyword evidence="2" id="KW-0663">Pyridoxal phosphate</keyword>
<reference evidence="6 7" key="1">
    <citation type="submission" date="2023-07" db="EMBL/GenBank/DDBJ databases">
        <authorList>
            <person name="Girao M."/>
            <person name="Carvalho M.F."/>
        </authorList>
    </citation>
    <scope>NUCLEOTIDE SEQUENCE [LARGE SCALE GENOMIC DNA]</scope>
    <source>
        <strain evidence="6 7">66/93</strain>
    </source>
</reference>
<dbReference type="InterPro" id="IPR001926">
    <property type="entry name" value="TrpB-like_PALP"/>
</dbReference>
<dbReference type="RefSeq" id="WP_330161940.1">
    <property type="nucleotide sequence ID" value="NZ_JAUUCC010000153.1"/>
</dbReference>
<dbReference type="InterPro" id="IPR036052">
    <property type="entry name" value="TrpB-like_PALP_sf"/>
</dbReference>